<evidence type="ECO:0000313" key="1">
    <source>
        <dbReference type="EMBL" id="CAK0856515.1"/>
    </source>
</evidence>
<keyword evidence="2" id="KW-1185">Reference proteome</keyword>
<accession>A0ABN9UB13</accession>
<protein>
    <submittedName>
        <fullName evidence="1">Uncharacterized protein</fullName>
    </submittedName>
</protein>
<reference evidence="1" key="1">
    <citation type="submission" date="2023-10" db="EMBL/GenBank/DDBJ databases">
        <authorList>
            <person name="Chen Y."/>
            <person name="Shah S."/>
            <person name="Dougan E. K."/>
            <person name="Thang M."/>
            <person name="Chan C."/>
        </authorList>
    </citation>
    <scope>NUCLEOTIDE SEQUENCE [LARGE SCALE GENOMIC DNA]</scope>
</reference>
<dbReference type="Proteomes" id="UP001189429">
    <property type="component" value="Unassembled WGS sequence"/>
</dbReference>
<dbReference type="EMBL" id="CAUYUJ010015643">
    <property type="protein sequence ID" value="CAK0856515.1"/>
    <property type="molecule type" value="Genomic_DNA"/>
</dbReference>
<name>A0ABN9UB13_9DINO</name>
<organism evidence="1 2">
    <name type="scientific">Prorocentrum cordatum</name>
    <dbReference type="NCBI Taxonomy" id="2364126"/>
    <lineage>
        <taxon>Eukaryota</taxon>
        <taxon>Sar</taxon>
        <taxon>Alveolata</taxon>
        <taxon>Dinophyceae</taxon>
        <taxon>Prorocentrales</taxon>
        <taxon>Prorocentraceae</taxon>
        <taxon>Prorocentrum</taxon>
    </lineage>
</organism>
<sequence length="147" mass="16115">MSGDGSSIKYGRQEKKMKPGVLCQEIADFESSKFHRNTPTKLAPFLAQKGATDTYNKFKEDVLANKKWQGAFNWKGVQKVTVDSKGAFAAHGIDLFLCNRRMASGPEGGGGGFAQWFEFVDTTIQKDYTPDEAFDPALAPCCACSVM</sequence>
<gene>
    <name evidence="1" type="ORF">PCOR1329_LOCUS46896</name>
</gene>
<comment type="caution">
    <text evidence="1">The sequence shown here is derived from an EMBL/GenBank/DDBJ whole genome shotgun (WGS) entry which is preliminary data.</text>
</comment>
<evidence type="ECO:0000313" key="2">
    <source>
        <dbReference type="Proteomes" id="UP001189429"/>
    </source>
</evidence>
<proteinExistence type="predicted"/>